<feature type="transmembrane region" description="Helical" evidence="7">
    <location>
        <begin position="152"/>
        <end position="175"/>
    </location>
</feature>
<evidence type="ECO:0000256" key="3">
    <source>
        <dbReference type="ARBA" id="ARBA00022475"/>
    </source>
</evidence>
<dbReference type="EMBL" id="AJDQ01000003">
    <property type="protein sequence ID" value="EOI58562.1"/>
    <property type="molecule type" value="Genomic_DNA"/>
</dbReference>
<comment type="caution">
    <text evidence="8">The sequence shown here is derived from an EMBL/GenBank/DDBJ whole genome shotgun (WGS) entry which is preliminary data.</text>
</comment>
<evidence type="ECO:0000313" key="8">
    <source>
        <dbReference type="EMBL" id="EOI58562.1"/>
    </source>
</evidence>
<reference evidence="8 10" key="1">
    <citation type="submission" date="2013-02" db="EMBL/GenBank/DDBJ databases">
        <title>The Genome Sequence of Enterococcus gilvus ATCC BAA-350.</title>
        <authorList>
            <consortium name="The Broad Institute Genome Sequencing Platform"/>
            <consortium name="The Broad Institute Genome Sequencing Center for Infectious Disease"/>
            <person name="Earl A.M."/>
            <person name="Gilmore M.S."/>
            <person name="Lebreton F."/>
            <person name="Walker B."/>
            <person name="Young S.K."/>
            <person name="Zeng Q."/>
            <person name="Gargeya S."/>
            <person name="Fitzgerald M."/>
            <person name="Haas B."/>
            <person name="Abouelleil A."/>
            <person name="Alvarado L."/>
            <person name="Arachchi H.M."/>
            <person name="Berlin A.M."/>
            <person name="Chapman S.B."/>
            <person name="Dewar J."/>
            <person name="Goldberg J."/>
            <person name="Griggs A."/>
            <person name="Gujja S."/>
            <person name="Hansen M."/>
            <person name="Howarth C."/>
            <person name="Imamovic A."/>
            <person name="Larimer J."/>
            <person name="McCowan C."/>
            <person name="Murphy C."/>
            <person name="Neiman D."/>
            <person name="Pearson M."/>
            <person name="Priest M."/>
            <person name="Roberts A."/>
            <person name="Saif S."/>
            <person name="Shea T."/>
            <person name="Sisk P."/>
            <person name="Sykes S."/>
            <person name="Wortman J."/>
            <person name="Nusbaum C."/>
            <person name="Birren B."/>
        </authorList>
    </citation>
    <scope>NUCLEOTIDE SEQUENCE [LARGE SCALE GENOMIC DNA]</scope>
    <source>
        <strain evidence="8 10">ATCC BAA-350</strain>
    </source>
</reference>
<proteinExistence type="predicted"/>
<dbReference type="Proteomes" id="UP000013750">
    <property type="component" value="Unassembled WGS sequence"/>
</dbReference>
<dbReference type="GO" id="GO:0022857">
    <property type="term" value="F:transmembrane transporter activity"/>
    <property type="evidence" value="ECO:0007669"/>
    <property type="project" value="InterPro"/>
</dbReference>
<evidence type="ECO:0000313" key="9">
    <source>
        <dbReference type="EMBL" id="EOW79586.1"/>
    </source>
</evidence>
<gene>
    <name evidence="9" type="ORF">I592_03726</name>
    <name evidence="8" type="ORF">UKC_00635</name>
</gene>
<feature type="transmembrane region" description="Helical" evidence="7">
    <location>
        <begin position="355"/>
        <end position="380"/>
    </location>
</feature>
<keyword evidence="11" id="KW-1185">Reference proteome</keyword>
<dbReference type="PANTHER" id="PTHR42770:SF15">
    <property type="entry name" value="GLUTAMATE_GAMMA-AMINOBUTYRATE ANTIPORTER-RELATED"/>
    <property type="match status" value="1"/>
</dbReference>
<dbReference type="PATRIC" id="fig|1158614.3.peg.655"/>
<evidence type="ECO:0000313" key="10">
    <source>
        <dbReference type="Proteomes" id="UP000013750"/>
    </source>
</evidence>
<feature type="transmembrane region" description="Helical" evidence="7">
    <location>
        <begin position="325"/>
        <end position="343"/>
    </location>
</feature>
<keyword evidence="2" id="KW-0813">Transport</keyword>
<dbReference type="PIRSF" id="PIRSF006060">
    <property type="entry name" value="AA_transporter"/>
    <property type="match status" value="1"/>
</dbReference>
<dbReference type="Gene3D" id="1.20.1740.10">
    <property type="entry name" value="Amino acid/polyamine transporter I"/>
    <property type="match status" value="1"/>
</dbReference>
<evidence type="ECO:0000256" key="4">
    <source>
        <dbReference type="ARBA" id="ARBA00022692"/>
    </source>
</evidence>
<feature type="transmembrane region" description="Helical" evidence="7">
    <location>
        <begin position="35"/>
        <end position="60"/>
    </location>
</feature>
<evidence type="ECO:0000256" key="6">
    <source>
        <dbReference type="ARBA" id="ARBA00023136"/>
    </source>
</evidence>
<comment type="subcellular location">
    <subcellularLocation>
        <location evidence="1">Cell membrane</location>
        <topology evidence="1">Multi-pass membrane protein</topology>
    </subcellularLocation>
</comment>
<feature type="transmembrane region" description="Helical" evidence="7">
    <location>
        <begin position="400"/>
        <end position="422"/>
    </location>
</feature>
<accession>R2Y866</accession>
<reference evidence="9 11" key="2">
    <citation type="submission" date="2013-03" db="EMBL/GenBank/DDBJ databases">
        <title>The Genome Sequence of Enterococcus gilvus ATCC BAA-350 (PacBio/Illumina hybrid assembly).</title>
        <authorList>
            <consortium name="The Broad Institute Genomics Platform"/>
            <consortium name="The Broad Institute Genome Sequencing Center for Infectious Disease"/>
            <person name="Earl A."/>
            <person name="Russ C."/>
            <person name="Gilmore M."/>
            <person name="Surin D."/>
            <person name="Walker B."/>
            <person name="Young S."/>
            <person name="Zeng Q."/>
            <person name="Gargeya S."/>
            <person name="Fitzgerald M."/>
            <person name="Haas B."/>
            <person name="Abouelleil A."/>
            <person name="Allen A.W."/>
            <person name="Alvarado L."/>
            <person name="Arachchi H.M."/>
            <person name="Berlin A.M."/>
            <person name="Chapman S.B."/>
            <person name="Gainer-Dewar J."/>
            <person name="Goldberg J."/>
            <person name="Griggs A."/>
            <person name="Gujja S."/>
            <person name="Hansen M."/>
            <person name="Howarth C."/>
            <person name="Imamovic A."/>
            <person name="Ireland A."/>
            <person name="Larimer J."/>
            <person name="McCowan C."/>
            <person name="Murphy C."/>
            <person name="Pearson M."/>
            <person name="Poon T.W."/>
            <person name="Priest M."/>
            <person name="Roberts A."/>
            <person name="Saif S."/>
            <person name="Shea T."/>
            <person name="Sisk P."/>
            <person name="Sykes S."/>
            <person name="Wortman J."/>
            <person name="Nusbaum C."/>
            <person name="Birren B."/>
        </authorList>
    </citation>
    <scope>NUCLEOTIDE SEQUENCE [LARGE SCALE GENOMIC DNA]</scope>
    <source>
        <strain evidence="9 11">ATCC BAA-350</strain>
    </source>
</reference>
<evidence type="ECO:0000256" key="2">
    <source>
        <dbReference type="ARBA" id="ARBA00022448"/>
    </source>
</evidence>
<dbReference type="RefSeq" id="WP_010779084.1">
    <property type="nucleotide sequence ID" value="NZ_ASWH01000002.1"/>
</dbReference>
<keyword evidence="6 7" id="KW-0472">Membrane</keyword>
<dbReference type="OrthoDB" id="9791588at2"/>
<protein>
    <submittedName>
        <fullName evidence="8">Glutamate:gamma-aminobutyrate antiporter</fullName>
    </submittedName>
</protein>
<evidence type="ECO:0000313" key="11">
    <source>
        <dbReference type="Proteomes" id="UP000014160"/>
    </source>
</evidence>
<organism evidence="8 10">
    <name type="scientific">Enterococcus gilvus ATCC BAA-350</name>
    <dbReference type="NCBI Taxonomy" id="1158614"/>
    <lineage>
        <taxon>Bacteria</taxon>
        <taxon>Bacillati</taxon>
        <taxon>Bacillota</taxon>
        <taxon>Bacilli</taxon>
        <taxon>Lactobacillales</taxon>
        <taxon>Enterococcaceae</taxon>
        <taxon>Enterococcus</taxon>
    </lineage>
</organism>
<dbReference type="GO" id="GO:0005886">
    <property type="term" value="C:plasma membrane"/>
    <property type="evidence" value="ECO:0007669"/>
    <property type="project" value="UniProtKB-SubCell"/>
</dbReference>
<feature type="transmembrane region" description="Helical" evidence="7">
    <location>
        <begin position="228"/>
        <end position="251"/>
    </location>
</feature>
<dbReference type="HOGENOM" id="CLU_020854_4_0_9"/>
<dbReference type="Proteomes" id="UP000014160">
    <property type="component" value="Unassembled WGS sequence"/>
</dbReference>
<dbReference type="PANTHER" id="PTHR42770">
    <property type="entry name" value="AMINO ACID TRANSPORTER-RELATED"/>
    <property type="match status" value="1"/>
</dbReference>
<dbReference type="InterPro" id="IPR050367">
    <property type="entry name" value="APC_superfamily"/>
</dbReference>
<evidence type="ECO:0000256" key="7">
    <source>
        <dbReference type="SAM" id="Phobius"/>
    </source>
</evidence>
<keyword evidence="5 7" id="KW-1133">Transmembrane helix</keyword>
<dbReference type="Pfam" id="PF13520">
    <property type="entry name" value="AA_permease_2"/>
    <property type="match status" value="1"/>
</dbReference>
<feature type="transmembrane region" description="Helical" evidence="7">
    <location>
        <begin position="271"/>
        <end position="291"/>
    </location>
</feature>
<sequence>MDKKHMMSKFAFFSMTASLFITVYEYPTFATVGKSLIFFLLLCGLGWFLPVALCSAELATIEGYQEGGIYSWVGKPLGEKYGFAALFFQWFQVTVGFVTMIYFIVGTLSYVLEIPAMNDDPVFKFLCVVGIFWLLTLLQLRGTETTAKLAKYGFSIGIVLPVLVLFICSIHYFASGHQVSRSFTESSFLPRGKDIAALTSFVLAYMGVEASATHFADLKDAKRAYPKLLMVLVVVGILMSTIGGSIVSMVLSGKISSNEGVMDTAAQLISPGYIGLGVKLIGFLISFGILAQVSSWIVSPTEGLQFAATKGLLPKSLAEKNRNDVPVRILIIQAIVVTLWAALLTLGSSSGGGNVGFQTAISLTVVIYLSAYILFFISYFKVLKKKKALKREFEIPGPDWVKHLVAGAGLVISIAAVVTAFIVPTTIDKADSSIYLMSLIVGFVVTLAIPFLFYHFYAVPNRQKEEKVKEDWLRENGKERI</sequence>
<feature type="transmembrane region" description="Helical" evidence="7">
    <location>
        <begin position="434"/>
        <end position="457"/>
    </location>
</feature>
<keyword evidence="3" id="KW-1003">Cell membrane</keyword>
<evidence type="ECO:0000256" key="5">
    <source>
        <dbReference type="ARBA" id="ARBA00022989"/>
    </source>
</evidence>
<dbReference type="eggNOG" id="COG0531">
    <property type="taxonomic scope" value="Bacteria"/>
</dbReference>
<keyword evidence="4 7" id="KW-0812">Transmembrane</keyword>
<dbReference type="AlphaFoldDB" id="R2Y866"/>
<name>R2Y866_9ENTE</name>
<feature type="transmembrane region" description="Helical" evidence="7">
    <location>
        <begin position="81"/>
        <end position="110"/>
    </location>
</feature>
<dbReference type="EMBL" id="ASWH01000002">
    <property type="protein sequence ID" value="EOW79586.1"/>
    <property type="molecule type" value="Genomic_DNA"/>
</dbReference>
<feature type="transmembrane region" description="Helical" evidence="7">
    <location>
        <begin position="122"/>
        <end position="140"/>
    </location>
</feature>
<dbReference type="InterPro" id="IPR002293">
    <property type="entry name" value="AA/rel_permease1"/>
</dbReference>
<evidence type="ECO:0000256" key="1">
    <source>
        <dbReference type="ARBA" id="ARBA00004651"/>
    </source>
</evidence>